<feature type="transmembrane region" description="Helical" evidence="1">
    <location>
        <begin position="546"/>
        <end position="564"/>
    </location>
</feature>
<feature type="transmembrane region" description="Helical" evidence="1">
    <location>
        <begin position="467"/>
        <end position="500"/>
    </location>
</feature>
<evidence type="ECO:0000313" key="3">
    <source>
        <dbReference type="EMBL" id="KTE91850.1"/>
    </source>
</evidence>
<name>A0A0W1JIN8_DESHA</name>
<dbReference type="NCBIfam" id="TIGR02123">
    <property type="entry name" value="TRAP_fused"/>
    <property type="match status" value="1"/>
</dbReference>
<keyword evidence="3" id="KW-0067">ATP-binding</keyword>
<feature type="transmembrane region" description="Helical" evidence="1">
    <location>
        <begin position="612"/>
        <end position="640"/>
    </location>
</feature>
<evidence type="ECO:0000259" key="2">
    <source>
        <dbReference type="Pfam" id="PF06808"/>
    </source>
</evidence>
<proteinExistence type="predicted"/>
<dbReference type="EMBL" id="LOCK01000018">
    <property type="protein sequence ID" value="KTE91850.1"/>
    <property type="molecule type" value="Genomic_DNA"/>
</dbReference>
<dbReference type="InterPro" id="IPR011853">
    <property type="entry name" value="TRAP_DctM-Dct_fused"/>
</dbReference>
<feature type="transmembrane region" description="Helical" evidence="1">
    <location>
        <begin position="367"/>
        <end position="384"/>
    </location>
</feature>
<keyword evidence="1" id="KW-0472">Membrane</keyword>
<sequence>MGRSQSMTKDEKDLDSMDEKDLEALAEDGKRRPLTGGVALLVGALAVIWTLYTIYSTIFGVLNVLVYRGIHLTFALALGFVLFPPSKKLAGHKIAYAIDLLLALTSVALGIYVLNSAGSFADRIGIPNRADFIFGAIAVVLILELTRRVVGKSMTIVAGVFLVYALFGRHLPSFLAHPGVDVKMLTSTLLISLEGIFGVALGVSANLLLIFIVVAQFLVGTGTGQFIMDLSSSLIGWARGGPAKIAIISSGLFGSISGSAVANVLSTGAVTIPMMKKLGYKPHFAGAVEAAASTGGQIMPPVMGAAAFVMAEVLGVPYAKVCVSAALPAILYYVALLIMVDLEAARTQLRGIPKENLVPVKKTLKEGWFYIIPLVILIYLIMTGSSPQRAGVITIAASIIINLLNWKNRLSLKQYLHMLKEGSLGCILIAMACATAGIIMGCVNLTGLGPNFSGILVSLASGNQLALLLLTMVASIILGMALPTLICYMILAVLIAPALVSMGVEPMAAHLFVLYFGVISFVTPPVALAAYAGAAIANANAMKTGWTAAKIATCMFVLPFMFVYNPELILIHGLSWSVLPIIITSVIGTTAICMAIQGYAFTPIRHWPVRVILFLAGISLIYPGMYTDLLGIACFALIVGANYRFKQKDRVILSE</sequence>
<keyword evidence="3" id="KW-0547">Nucleotide-binding</keyword>
<dbReference type="OrthoDB" id="9759894at2"/>
<comment type="caution">
    <text evidence="3">The sequence shown here is derived from an EMBL/GenBank/DDBJ whole genome shotgun (WGS) entry which is preliminary data.</text>
</comment>
<feature type="transmembrane region" description="Helical" evidence="1">
    <location>
        <begin position="38"/>
        <end position="59"/>
    </location>
</feature>
<feature type="transmembrane region" description="Helical" evidence="1">
    <location>
        <begin position="65"/>
        <end position="83"/>
    </location>
</feature>
<protein>
    <submittedName>
        <fullName evidence="3">ATP-binding protein</fullName>
    </submittedName>
</protein>
<feature type="transmembrane region" description="Helical" evidence="1">
    <location>
        <begin position="155"/>
        <end position="175"/>
    </location>
</feature>
<dbReference type="PANTHER" id="PTHR43849:SF2">
    <property type="entry name" value="BLL3936 PROTEIN"/>
    <property type="match status" value="1"/>
</dbReference>
<dbReference type="GO" id="GO:0005524">
    <property type="term" value="F:ATP binding"/>
    <property type="evidence" value="ECO:0007669"/>
    <property type="project" value="UniProtKB-KW"/>
</dbReference>
<feature type="transmembrane region" description="Helical" evidence="1">
    <location>
        <begin position="576"/>
        <end position="600"/>
    </location>
</feature>
<evidence type="ECO:0000313" key="4">
    <source>
        <dbReference type="Proteomes" id="UP000054623"/>
    </source>
</evidence>
<gene>
    <name evidence="3" type="ORF">AT727_20455</name>
</gene>
<feature type="transmembrane region" description="Helical" evidence="1">
    <location>
        <begin position="390"/>
        <end position="406"/>
    </location>
</feature>
<dbReference type="Pfam" id="PF06808">
    <property type="entry name" value="DctM"/>
    <property type="match status" value="1"/>
</dbReference>
<accession>A0A0W1JIN8</accession>
<feature type="transmembrane region" description="Helical" evidence="1">
    <location>
        <begin position="427"/>
        <end position="447"/>
    </location>
</feature>
<feature type="transmembrane region" description="Helical" evidence="1">
    <location>
        <begin position="95"/>
        <end position="114"/>
    </location>
</feature>
<organism evidence="3 4">
    <name type="scientific">Desulfitobacterium hafniense</name>
    <name type="common">Desulfitobacterium frappieri</name>
    <dbReference type="NCBI Taxonomy" id="49338"/>
    <lineage>
        <taxon>Bacteria</taxon>
        <taxon>Bacillati</taxon>
        <taxon>Bacillota</taxon>
        <taxon>Clostridia</taxon>
        <taxon>Eubacteriales</taxon>
        <taxon>Desulfitobacteriaceae</taxon>
        <taxon>Desulfitobacterium</taxon>
    </lineage>
</organism>
<feature type="domain" description="TRAP C4-dicarboxylate transport system permease DctM subunit" evidence="2">
    <location>
        <begin position="138"/>
        <end position="572"/>
    </location>
</feature>
<keyword evidence="1" id="KW-1133">Transmembrane helix</keyword>
<evidence type="ECO:0000256" key="1">
    <source>
        <dbReference type="SAM" id="Phobius"/>
    </source>
</evidence>
<keyword evidence="1" id="KW-0812">Transmembrane</keyword>
<feature type="transmembrane region" description="Helical" evidence="1">
    <location>
        <begin position="325"/>
        <end position="346"/>
    </location>
</feature>
<dbReference type="RefSeq" id="WP_011459204.1">
    <property type="nucleotide sequence ID" value="NZ_JAYFNZ010000025.1"/>
</dbReference>
<dbReference type="PANTHER" id="PTHR43849">
    <property type="entry name" value="BLL3936 PROTEIN"/>
    <property type="match status" value="1"/>
</dbReference>
<dbReference type="Proteomes" id="UP000054623">
    <property type="component" value="Unassembled WGS sequence"/>
</dbReference>
<reference evidence="3 4" key="1">
    <citation type="submission" date="2015-12" db="EMBL/GenBank/DDBJ databases">
        <title>Draft Genome Sequence of Desulfitobacterium hafniense Strain DH, a Sulfate-reducing Bacterium Isolated from Paddy Soils.</title>
        <authorList>
            <person name="Bao P."/>
            <person name="Zhang X."/>
            <person name="Li G."/>
        </authorList>
    </citation>
    <scope>NUCLEOTIDE SEQUENCE [LARGE SCALE GENOMIC DNA]</scope>
    <source>
        <strain evidence="3 4">DH</strain>
    </source>
</reference>
<feature type="transmembrane region" description="Helical" evidence="1">
    <location>
        <begin position="126"/>
        <end position="143"/>
    </location>
</feature>
<dbReference type="AlphaFoldDB" id="A0A0W1JIN8"/>
<feature type="transmembrane region" description="Helical" evidence="1">
    <location>
        <begin position="195"/>
        <end position="219"/>
    </location>
</feature>
<feature type="transmembrane region" description="Helical" evidence="1">
    <location>
        <begin position="512"/>
        <end position="534"/>
    </location>
</feature>
<dbReference type="InterPro" id="IPR010656">
    <property type="entry name" value="DctM"/>
</dbReference>